<dbReference type="InterPro" id="IPR016602">
    <property type="entry name" value="UCP012666"/>
</dbReference>
<keyword evidence="1" id="KW-0436">Ligase</keyword>
<gene>
    <name evidence="1" type="ORF">DES49_0319</name>
</gene>
<evidence type="ECO:0000313" key="1">
    <source>
        <dbReference type="EMBL" id="TDT44219.1"/>
    </source>
</evidence>
<dbReference type="PIRSF" id="PIRSF012666">
    <property type="entry name" value="UCP012666"/>
    <property type="match status" value="1"/>
</dbReference>
<dbReference type="InterPro" id="IPR006336">
    <property type="entry name" value="GCS2"/>
</dbReference>
<dbReference type="InterPro" id="IPR050141">
    <property type="entry name" value="GCL_type2/YbdK_subfam"/>
</dbReference>
<dbReference type="Proteomes" id="UP000295830">
    <property type="component" value="Unassembled WGS sequence"/>
</dbReference>
<reference evidence="1 2" key="1">
    <citation type="submission" date="2019-03" db="EMBL/GenBank/DDBJ databases">
        <title>Genomic Encyclopedia of Type Strains, Phase IV (KMG-IV): sequencing the most valuable type-strain genomes for metagenomic binning, comparative biology and taxonomic classification.</title>
        <authorList>
            <person name="Goeker M."/>
        </authorList>
    </citation>
    <scope>NUCLEOTIDE SEQUENCE [LARGE SCALE GENOMIC DNA]</scope>
    <source>
        <strain evidence="1 2">DSM 15505</strain>
    </source>
</reference>
<dbReference type="OrthoDB" id="240589at2"/>
<keyword evidence="2" id="KW-1185">Reference proteome</keyword>
<name>A0A4R7K3N4_9GAMM</name>
<dbReference type="Gene3D" id="3.30.590.20">
    <property type="match status" value="1"/>
</dbReference>
<organism evidence="1 2">
    <name type="scientific">Halospina denitrificans</name>
    <dbReference type="NCBI Taxonomy" id="332522"/>
    <lineage>
        <taxon>Bacteria</taxon>
        <taxon>Pseudomonadati</taxon>
        <taxon>Pseudomonadota</taxon>
        <taxon>Gammaproteobacteria</taxon>
        <taxon>Halospina</taxon>
    </lineage>
</organism>
<dbReference type="RefSeq" id="WP_133734624.1">
    <property type="nucleotide sequence ID" value="NZ_SOAX01000001.1"/>
</dbReference>
<dbReference type="Pfam" id="PF04107">
    <property type="entry name" value="GCS2"/>
    <property type="match status" value="1"/>
</dbReference>
<dbReference type="InterPro" id="IPR014746">
    <property type="entry name" value="Gln_synth/guanido_kin_cat_dom"/>
</dbReference>
<sequence>MGQEIDRCEFSEEDRKHFGERLDDETRQLEACFRENRFASAPGTCGLELEGWLVDRNAEAAPENEAFLKALDNPLVVPELSRFNFEINTKPEPPAPRMFRHMHDQLQATWTACEQTARTLGLSPLHIGTLPTLKDDVMTLANMSPMQRYYALNQEVLHNRQGSPLAIDIKGSEDHLHVEHRDVMTEAATTSLQIHLQLENSSAVRFYNAAHILSAPMVALCANSPYLFGHELWEESRIPLFEQAVAVPAFYDREAHLIERVTFGTGYAVDSLMEVFRENRDSFPPLLPLLYPEGNHRLEHLRLHNGTIWRWNRPLIDVDGEGSPTLRLEHRVAPAGPSLPDSIANILFFYGLIHHLAELDDAPEHRLGFGPAAANFYRAARKGMTATVFWLDGHEYSLHDLLLNELIPATDRSLRQLGIADQDIQTYLHDIIGERVRTGQTGAAWQRGYIARHGRDFRAMTQAYQGNQSRQIPVHQWTL</sequence>
<protein>
    <submittedName>
        <fullName evidence="1">Gamma-glutamyl:cysteine ligase YbdK (ATP-grasp superfamily)</fullName>
    </submittedName>
</protein>
<dbReference type="GO" id="GO:0016879">
    <property type="term" value="F:ligase activity, forming carbon-nitrogen bonds"/>
    <property type="evidence" value="ECO:0007669"/>
    <property type="project" value="TreeGrafter"/>
</dbReference>
<dbReference type="PANTHER" id="PTHR36510:SF3">
    <property type="entry name" value="CONSERVED PROTEIN"/>
    <property type="match status" value="1"/>
</dbReference>
<dbReference type="SUPFAM" id="SSF55931">
    <property type="entry name" value="Glutamine synthetase/guanido kinase"/>
    <property type="match status" value="1"/>
</dbReference>
<dbReference type="PANTHER" id="PTHR36510">
    <property type="entry name" value="GLUTAMATE--CYSTEINE LIGASE 2-RELATED"/>
    <property type="match status" value="1"/>
</dbReference>
<dbReference type="AlphaFoldDB" id="A0A4R7K3N4"/>
<evidence type="ECO:0000313" key="2">
    <source>
        <dbReference type="Proteomes" id="UP000295830"/>
    </source>
</evidence>
<proteinExistence type="predicted"/>
<comment type="caution">
    <text evidence="1">The sequence shown here is derived from an EMBL/GenBank/DDBJ whole genome shotgun (WGS) entry which is preliminary data.</text>
</comment>
<accession>A0A4R7K3N4</accession>
<dbReference type="EMBL" id="SOAX01000001">
    <property type="protein sequence ID" value="TDT44219.1"/>
    <property type="molecule type" value="Genomic_DNA"/>
</dbReference>